<feature type="domain" description="HTH iclR-type" evidence="4">
    <location>
        <begin position="2"/>
        <end position="64"/>
    </location>
</feature>
<dbReference type="SMART" id="SM00346">
    <property type="entry name" value="HTH_ICLR"/>
    <property type="match status" value="1"/>
</dbReference>
<dbReference type="GO" id="GO:0045892">
    <property type="term" value="P:negative regulation of DNA-templated transcription"/>
    <property type="evidence" value="ECO:0007669"/>
    <property type="project" value="TreeGrafter"/>
</dbReference>
<evidence type="ECO:0000256" key="1">
    <source>
        <dbReference type="ARBA" id="ARBA00023015"/>
    </source>
</evidence>
<protein>
    <submittedName>
        <fullName evidence="6">IclR family transcriptional regulator</fullName>
    </submittedName>
</protein>
<evidence type="ECO:0000313" key="6">
    <source>
        <dbReference type="EMBL" id="MBO8436491.1"/>
    </source>
</evidence>
<evidence type="ECO:0000259" key="4">
    <source>
        <dbReference type="PROSITE" id="PS51077"/>
    </source>
</evidence>
<dbReference type="InterPro" id="IPR036390">
    <property type="entry name" value="WH_DNA-bd_sf"/>
</dbReference>
<comment type="caution">
    <text evidence="6">The sequence shown here is derived from an EMBL/GenBank/DDBJ whole genome shotgun (WGS) entry which is preliminary data.</text>
</comment>
<dbReference type="Gene3D" id="3.30.450.40">
    <property type="match status" value="1"/>
</dbReference>
<sequence>MHSPTMRVISIINLIASHNSELTLSGISKALSIPSSTIYPILKTLVETSFLDMNQENKTYSIGLRCFLSGMPFIGSNNSFSSISAILNELTEATGETTHFSKLDGGEVLYLLKVESPQPIRMYSALGKTLPAYGTALGKALLSDFSLEQLHSIYPDGLRALTENTITDFDVLKTQLDDVRATGFAYECEESNIGVRCIARPIHKNGKVAAAISVGIPVFRYTEEKRKEIESLLLEASERVEEIVPYLDYV</sequence>
<dbReference type="SUPFAM" id="SSF46785">
    <property type="entry name" value="Winged helix' DNA-binding domain"/>
    <property type="match status" value="1"/>
</dbReference>
<dbReference type="InterPro" id="IPR036388">
    <property type="entry name" value="WH-like_DNA-bd_sf"/>
</dbReference>
<name>A0A9D9H4W9_9SPIO</name>
<dbReference type="InterPro" id="IPR050707">
    <property type="entry name" value="HTH_MetabolicPath_Reg"/>
</dbReference>
<dbReference type="Pfam" id="PF01614">
    <property type="entry name" value="IclR_C"/>
    <property type="match status" value="1"/>
</dbReference>
<dbReference type="AlphaFoldDB" id="A0A9D9H4W9"/>
<dbReference type="PANTHER" id="PTHR30136:SF24">
    <property type="entry name" value="HTH-TYPE TRANSCRIPTIONAL REPRESSOR ALLR"/>
    <property type="match status" value="1"/>
</dbReference>
<keyword evidence="3" id="KW-0804">Transcription</keyword>
<dbReference type="GO" id="GO:0003700">
    <property type="term" value="F:DNA-binding transcription factor activity"/>
    <property type="evidence" value="ECO:0007669"/>
    <property type="project" value="TreeGrafter"/>
</dbReference>
<dbReference type="InterPro" id="IPR005471">
    <property type="entry name" value="Tscrpt_reg_IclR_N"/>
</dbReference>
<evidence type="ECO:0000256" key="2">
    <source>
        <dbReference type="ARBA" id="ARBA00023125"/>
    </source>
</evidence>
<keyword evidence="1" id="KW-0805">Transcription regulation</keyword>
<organism evidence="6 7">
    <name type="scientific">Candidatus Ornithospirochaeta stercoripullorum</name>
    <dbReference type="NCBI Taxonomy" id="2840899"/>
    <lineage>
        <taxon>Bacteria</taxon>
        <taxon>Pseudomonadati</taxon>
        <taxon>Spirochaetota</taxon>
        <taxon>Spirochaetia</taxon>
        <taxon>Spirochaetales</taxon>
        <taxon>Spirochaetaceae</taxon>
        <taxon>Spirochaetaceae incertae sedis</taxon>
        <taxon>Candidatus Ornithospirochaeta</taxon>
    </lineage>
</organism>
<dbReference type="PROSITE" id="PS51078">
    <property type="entry name" value="ICLR_ED"/>
    <property type="match status" value="1"/>
</dbReference>
<dbReference type="Proteomes" id="UP000823615">
    <property type="component" value="Unassembled WGS sequence"/>
</dbReference>
<dbReference type="Pfam" id="PF09339">
    <property type="entry name" value="HTH_IclR"/>
    <property type="match status" value="1"/>
</dbReference>
<dbReference type="EMBL" id="JADIMT010000069">
    <property type="protein sequence ID" value="MBO8436491.1"/>
    <property type="molecule type" value="Genomic_DNA"/>
</dbReference>
<dbReference type="SUPFAM" id="SSF55781">
    <property type="entry name" value="GAF domain-like"/>
    <property type="match status" value="1"/>
</dbReference>
<gene>
    <name evidence="6" type="ORF">IAA97_05890</name>
</gene>
<proteinExistence type="predicted"/>
<reference evidence="6" key="1">
    <citation type="submission" date="2020-10" db="EMBL/GenBank/DDBJ databases">
        <authorList>
            <person name="Gilroy R."/>
        </authorList>
    </citation>
    <scope>NUCLEOTIDE SEQUENCE</scope>
    <source>
        <strain evidence="6">7293</strain>
    </source>
</reference>
<dbReference type="GO" id="GO:0003677">
    <property type="term" value="F:DNA binding"/>
    <property type="evidence" value="ECO:0007669"/>
    <property type="project" value="UniProtKB-KW"/>
</dbReference>
<evidence type="ECO:0000313" key="7">
    <source>
        <dbReference type="Proteomes" id="UP000823615"/>
    </source>
</evidence>
<keyword evidence="2" id="KW-0238">DNA-binding</keyword>
<reference evidence="6" key="2">
    <citation type="journal article" date="2021" name="PeerJ">
        <title>Extensive microbial diversity within the chicken gut microbiome revealed by metagenomics and culture.</title>
        <authorList>
            <person name="Gilroy R."/>
            <person name="Ravi A."/>
            <person name="Getino M."/>
            <person name="Pursley I."/>
            <person name="Horton D.L."/>
            <person name="Alikhan N.F."/>
            <person name="Baker D."/>
            <person name="Gharbi K."/>
            <person name="Hall N."/>
            <person name="Watson M."/>
            <person name="Adriaenssens E.M."/>
            <person name="Foster-Nyarko E."/>
            <person name="Jarju S."/>
            <person name="Secka A."/>
            <person name="Antonio M."/>
            <person name="Oren A."/>
            <person name="Chaudhuri R.R."/>
            <person name="La Ragione R."/>
            <person name="Hildebrand F."/>
            <person name="Pallen M.J."/>
        </authorList>
    </citation>
    <scope>NUCLEOTIDE SEQUENCE</scope>
    <source>
        <strain evidence="6">7293</strain>
    </source>
</reference>
<evidence type="ECO:0000256" key="3">
    <source>
        <dbReference type="ARBA" id="ARBA00023163"/>
    </source>
</evidence>
<accession>A0A9D9H4W9</accession>
<dbReference type="PROSITE" id="PS51077">
    <property type="entry name" value="HTH_ICLR"/>
    <property type="match status" value="1"/>
</dbReference>
<dbReference type="InterPro" id="IPR029016">
    <property type="entry name" value="GAF-like_dom_sf"/>
</dbReference>
<dbReference type="PANTHER" id="PTHR30136">
    <property type="entry name" value="HELIX-TURN-HELIX TRANSCRIPTIONAL REGULATOR, ICLR FAMILY"/>
    <property type="match status" value="1"/>
</dbReference>
<dbReference type="InterPro" id="IPR014757">
    <property type="entry name" value="Tscrpt_reg_IclR_C"/>
</dbReference>
<feature type="domain" description="IclR-ED" evidence="5">
    <location>
        <begin position="65"/>
        <end position="246"/>
    </location>
</feature>
<evidence type="ECO:0000259" key="5">
    <source>
        <dbReference type="PROSITE" id="PS51078"/>
    </source>
</evidence>
<dbReference type="Gene3D" id="1.10.10.10">
    <property type="entry name" value="Winged helix-like DNA-binding domain superfamily/Winged helix DNA-binding domain"/>
    <property type="match status" value="1"/>
</dbReference>